<evidence type="ECO:0000313" key="3">
    <source>
        <dbReference type="Proteomes" id="UP000233551"/>
    </source>
</evidence>
<name>A0A2I0J019_PUNGR</name>
<protein>
    <recommendedName>
        <fullName evidence="4">Reverse transcriptase Ty1/copia-type domain-containing protein</fullName>
    </recommendedName>
</protein>
<reference evidence="2 3" key="1">
    <citation type="submission" date="2017-11" db="EMBL/GenBank/DDBJ databases">
        <title>De-novo sequencing of pomegranate (Punica granatum L.) genome.</title>
        <authorList>
            <person name="Akparov Z."/>
            <person name="Amiraslanov A."/>
            <person name="Hajiyeva S."/>
            <person name="Abbasov M."/>
            <person name="Kaur K."/>
            <person name="Hamwieh A."/>
            <person name="Solovyev V."/>
            <person name="Salamov A."/>
            <person name="Braich B."/>
            <person name="Kosarev P."/>
            <person name="Mahmoud A."/>
            <person name="Hajiyev E."/>
            <person name="Babayeva S."/>
            <person name="Izzatullayeva V."/>
            <person name="Mammadov A."/>
            <person name="Mammadov A."/>
            <person name="Sharifova S."/>
            <person name="Ojaghi J."/>
            <person name="Eynullazada K."/>
            <person name="Bayramov B."/>
            <person name="Abdulazimova A."/>
            <person name="Shahmuradov I."/>
        </authorList>
    </citation>
    <scope>NUCLEOTIDE SEQUENCE [LARGE SCALE GENOMIC DNA]</scope>
    <source>
        <strain evidence="3">cv. AG2017</strain>
        <tissue evidence="2">Leaf</tissue>
    </source>
</reference>
<dbReference type="STRING" id="22663.A0A2I0J019"/>
<keyword evidence="3" id="KW-1185">Reference proteome</keyword>
<comment type="caution">
    <text evidence="2">The sequence shown here is derived from an EMBL/GenBank/DDBJ whole genome shotgun (WGS) entry which is preliminary data.</text>
</comment>
<feature type="compositionally biased region" description="Basic and acidic residues" evidence="1">
    <location>
        <begin position="18"/>
        <end position="28"/>
    </location>
</feature>
<feature type="compositionally biased region" description="Basic and acidic residues" evidence="1">
    <location>
        <begin position="217"/>
        <end position="226"/>
    </location>
</feature>
<proteinExistence type="predicted"/>
<feature type="compositionally biased region" description="Gly residues" evidence="1">
    <location>
        <begin position="54"/>
        <end position="66"/>
    </location>
</feature>
<feature type="region of interest" description="Disordered" evidence="1">
    <location>
        <begin position="1"/>
        <end position="76"/>
    </location>
</feature>
<dbReference type="EMBL" id="PGOL01002231">
    <property type="protein sequence ID" value="PKI49575.1"/>
    <property type="molecule type" value="Genomic_DNA"/>
</dbReference>
<organism evidence="2 3">
    <name type="scientific">Punica granatum</name>
    <name type="common">Pomegranate</name>
    <dbReference type="NCBI Taxonomy" id="22663"/>
    <lineage>
        <taxon>Eukaryota</taxon>
        <taxon>Viridiplantae</taxon>
        <taxon>Streptophyta</taxon>
        <taxon>Embryophyta</taxon>
        <taxon>Tracheophyta</taxon>
        <taxon>Spermatophyta</taxon>
        <taxon>Magnoliopsida</taxon>
        <taxon>eudicotyledons</taxon>
        <taxon>Gunneridae</taxon>
        <taxon>Pentapetalae</taxon>
        <taxon>rosids</taxon>
        <taxon>malvids</taxon>
        <taxon>Myrtales</taxon>
        <taxon>Lythraceae</taxon>
        <taxon>Punica</taxon>
    </lineage>
</organism>
<dbReference type="AlphaFoldDB" id="A0A2I0J019"/>
<evidence type="ECO:0008006" key="4">
    <source>
        <dbReference type="Google" id="ProtNLM"/>
    </source>
</evidence>
<sequence>MDQVGSDRIGSPARRRNRPEELLDRTEALGRTSGLDLRDKEMGRGPLARSGPNQGSGGGEAVGGGSRPWTPRRRHERAREMALGIAWTTRCPIWTLPVSKRPESRGKVAFSGEDNDEPTIYEEVVIGPDSEKWLKAMRSKMKSMCNNQVWALVDPLEGVKPIGCKWVYKKKTDMDVCEDLVEKVFSMKDLGEATYVLGPACARLCNTAWECLPSRGRATDTREKESPLTVYNPKVDGR</sequence>
<evidence type="ECO:0000313" key="2">
    <source>
        <dbReference type="EMBL" id="PKI49575.1"/>
    </source>
</evidence>
<dbReference type="Proteomes" id="UP000233551">
    <property type="component" value="Unassembled WGS sequence"/>
</dbReference>
<evidence type="ECO:0000256" key="1">
    <source>
        <dbReference type="SAM" id="MobiDB-lite"/>
    </source>
</evidence>
<gene>
    <name evidence="2" type="ORF">CRG98_030031</name>
</gene>
<feature type="region of interest" description="Disordered" evidence="1">
    <location>
        <begin position="216"/>
        <end position="238"/>
    </location>
</feature>
<accession>A0A2I0J019</accession>